<proteinExistence type="inferred from homology"/>
<accession>A0AAN7UGY1</accession>
<evidence type="ECO:0000313" key="7">
    <source>
        <dbReference type="EMBL" id="KAK5627663.1"/>
    </source>
</evidence>
<feature type="region of interest" description="Disordered" evidence="6">
    <location>
        <begin position="1"/>
        <end position="28"/>
    </location>
</feature>
<feature type="compositionally biased region" description="Low complexity" evidence="6">
    <location>
        <begin position="97"/>
        <end position="106"/>
    </location>
</feature>
<keyword evidence="8" id="KW-1185">Reference proteome</keyword>
<dbReference type="GO" id="GO:0003677">
    <property type="term" value="F:DNA binding"/>
    <property type="evidence" value="ECO:0007669"/>
    <property type="project" value="InterPro"/>
</dbReference>
<feature type="region of interest" description="Disordered" evidence="6">
    <location>
        <begin position="85"/>
        <end position="106"/>
    </location>
</feature>
<dbReference type="EMBL" id="JAWHQM010000006">
    <property type="protein sequence ID" value="KAK5627663.1"/>
    <property type="molecule type" value="Genomic_DNA"/>
</dbReference>
<dbReference type="Proteomes" id="UP001305414">
    <property type="component" value="Unassembled WGS sequence"/>
</dbReference>
<dbReference type="GO" id="GO:0006351">
    <property type="term" value="P:DNA-templated transcription"/>
    <property type="evidence" value="ECO:0007669"/>
    <property type="project" value="InterPro"/>
</dbReference>
<evidence type="ECO:0000256" key="3">
    <source>
        <dbReference type="ARBA" id="ARBA00022478"/>
    </source>
</evidence>
<evidence type="ECO:0000256" key="1">
    <source>
        <dbReference type="ARBA" id="ARBA00004604"/>
    </source>
</evidence>
<dbReference type="GO" id="GO:0005730">
    <property type="term" value="C:nucleolus"/>
    <property type="evidence" value="ECO:0007669"/>
    <property type="project" value="UniProtKB-SubCell"/>
</dbReference>
<protein>
    <submittedName>
        <fullName evidence="7">Uncharacterized protein</fullName>
    </submittedName>
</protein>
<evidence type="ECO:0000256" key="5">
    <source>
        <dbReference type="ARBA" id="ARBA00023242"/>
    </source>
</evidence>
<keyword evidence="5" id="KW-0539">Nucleus</keyword>
<evidence type="ECO:0000313" key="8">
    <source>
        <dbReference type="Proteomes" id="UP001305414"/>
    </source>
</evidence>
<evidence type="ECO:0000256" key="2">
    <source>
        <dbReference type="ARBA" id="ARBA00009430"/>
    </source>
</evidence>
<feature type="compositionally biased region" description="Basic residues" evidence="6">
    <location>
        <begin position="1"/>
        <end position="11"/>
    </location>
</feature>
<gene>
    <name evidence="7" type="ORF">RRF57_003378</name>
</gene>
<evidence type="ECO:0000256" key="6">
    <source>
        <dbReference type="SAM" id="MobiDB-lite"/>
    </source>
</evidence>
<evidence type="ECO:0000256" key="4">
    <source>
        <dbReference type="ARBA" id="ARBA00023163"/>
    </source>
</evidence>
<dbReference type="AlphaFoldDB" id="A0AAN7UGY1"/>
<dbReference type="GO" id="GO:0000428">
    <property type="term" value="C:DNA-directed RNA polymerase complex"/>
    <property type="evidence" value="ECO:0007669"/>
    <property type="project" value="UniProtKB-KW"/>
</dbReference>
<name>A0AAN7UGY1_9PEZI</name>
<dbReference type="InterPro" id="IPR009668">
    <property type="entry name" value="RNA_pol-assoc_fac_A49-like"/>
</dbReference>
<comment type="similarity">
    <text evidence="2">Belongs to the eukaryotic RPA49/POLR1E RNA polymerase subunit family.</text>
</comment>
<sequence length="181" mass="19677">MAGKEGKRKRDRNHDDSTTKPKKKVAIQADSEQAQFNTIKVASVQVGSTCPPVIGWTKHQLTGLATHPGLCLPSSVTFQAYAKNVPSKSKKSKSKHAASLSSSLMLHSSSHSKLDYTAREEGPGGRESHLKHYIGVFDPATGELSVVEARKMAVRGVVRSQQPKEEDVQSRMASKACVFLH</sequence>
<dbReference type="Pfam" id="PF06870">
    <property type="entry name" value="RNA_pol_I_A49"/>
    <property type="match status" value="1"/>
</dbReference>
<keyword evidence="4" id="KW-0804">Transcription</keyword>
<reference evidence="7 8" key="1">
    <citation type="submission" date="2023-10" db="EMBL/GenBank/DDBJ databases">
        <title>Draft genome sequence of Xylaria bambusicola isolate GMP-LS, the root and basal stem rot pathogen of sugarcane in Indonesia.</title>
        <authorList>
            <person name="Selvaraj P."/>
            <person name="Muralishankar V."/>
            <person name="Muruganantham S."/>
            <person name="Sp S."/>
            <person name="Haryani S."/>
            <person name="Lau K.J.X."/>
            <person name="Naqvi N.I."/>
        </authorList>
    </citation>
    <scope>NUCLEOTIDE SEQUENCE [LARGE SCALE GENOMIC DNA]</scope>
    <source>
        <strain evidence="7">GMP-LS</strain>
    </source>
</reference>
<organism evidence="7 8">
    <name type="scientific">Xylaria bambusicola</name>
    <dbReference type="NCBI Taxonomy" id="326684"/>
    <lineage>
        <taxon>Eukaryota</taxon>
        <taxon>Fungi</taxon>
        <taxon>Dikarya</taxon>
        <taxon>Ascomycota</taxon>
        <taxon>Pezizomycotina</taxon>
        <taxon>Sordariomycetes</taxon>
        <taxon>Xylariomycetidae</taxon>
        <taxon>Xylariales</taxon>
        <taxon>Xylariaceae</taxon>
        <taxon>Xylaria</taxon>
    </lineage>
</organism>
<comment type="subcellular location">
    <subcellularLocation>
        <location evidence="1">Nucleus</location>
        <location evidence="1">Nucleolus</location>
    </subcellularLocation>
</comment>
<comment type="caution">
    <text evidence="7">The sequence shown here is derived from an EMBL/GenBank/DDBJ whole genome shotgun (WGS) entry which is preliminary data.</text>
</comment>
<keyword evidence="3" id="KW-0240">DNA-directed RNA polymerase</keyword>